<keyword evidence="5" id="KW-0282">Flagellum</keyword>
<dbReference type="InterPro" id="IPR001680">
    <property type="entry name" value="WD40_rpt"/>
</dbReference>
<keyword evidence="2" id="KW-0963">Cytoplasm</keyword>
<dbReference type="PANTHER" id="PTHR12442:SF12">
    <property type="entry name" value="DYNEIN AXONEMAL INTERMEDIATE CHAIN 4"/>
    <property type="match status" value="1"/>
</dbReference>
<dbReference type="GO" id="GO:0045504">
    <property type="term" value="F:dynein heavy chain binding"/>
    <property type="evidence" value="ECO:0007669"/>
    <property type="project" value="TreeGrafter"/>
</dbReference>
<evidence type="ECO:0000256" key="8">
    <source>
        <dbReference type="ARBA" id="ARBA00023273"/>
    </source>
</evidence>
<comment type="caution">
    <text evidence="13">The sequence shown here is derived from an EMBL/GenBank/DDBJ whole genome shotgun (WGS) entry which is preliminary data.</text>
</comment>
<keyword evidence="7" id="KW-0206">Cytoskeleton</keyword>
<evidence type="ECO:0000256" key="12">
    <source>
        <dbReference type="SAM" id="MobiDB-lite"/>
    </source>
</evidence>
<evidence type="ECO:0000256" key="7">
    <source>
        <dbReference type="ARBA" id="ARBA00023212"/>
    </source>
</evidence>
<dbReference type="GO" id="GO:0045503">
    <property type="term" value="F:dynein light chain binding"/>
    <property type="evidence" value="ECO:0007669"/>
    <property type="project" value="TreeGrafter"/>
</dbReference>
<evidence type="ECO:0000256" key="6">
    <source>
        <dbReference type="ARBA" id="ARBA00023069"/>
    </source>
</evidence>
<dbReference type="SUPFAM" id="SSF50978">
    <property type="entry name" value="WD40 repeat-like"/>
    <property type="match status" value="1"/>
</dbReference>
<dbReference type="InterPro" id="IPR050687">
    <property type="entry name" value="Dynein_IC"/>
</dbReference>
<organism evidence="13 14">
    <name type="scientific">Cloeon dipterum</name>
    <dbReference type="NCBI Taxonomy" id="197152"/>
    <lineage>
        <taxon>Eukaryota</taxon>
        <taxon>Metazoa</taxon>
        <taxon>Ecdysozoa</taxon>
        <taxon>Arthropoda</taxon>
        <taxon>Hexapoda</taxon>
        <taxon>Insecta</taxon>
        <taxon>Pterygota</taxon>
        <taxon>Palaeoptera</taxon>
        <taxon>Ephemeroptera</taxon>
        <taxon>Pisciforma</taxon>
        <taxon>Baetidae</taxon>
        <taxon>Cloeon</taxon>
    </lineage>
</organism>
<evidence type="ECO:0000256" key="2">
    <source>
        <dbReference type="ARBA" id="ARBA00022490"/>
    </source>
</evidence>
<evidence type="ECO:0000256" key="1">
    <source>
        <dbReference type="ARBA" id="ARBA00004611"/>
    </source>
</evidence>
<dbReference type="SMART" id="SM00320">
    <property type="entry name" value="WD40"/>
    <property type="match status" value="6"/>
</dbReference>
<evidence type="ECO:0000256" key="11">
    <source>
        <dbReference type="ARBA" id="ARBA00041557"/>
    </source>
</evidence>
<evidence type="ECO:0000256" key="4">
    <source>
        <dbReference type="ARBA" id="ARBA00022737"/>
    </source>
</evidence>
<protein>
    <recommendedName>
        <fullName evidence="10">Dynein axonemal intermediate chain 4</fullName>
    </recommendedName>
    <alternativeName>
        <fullName evidence="11">WD repeat-containing protein 78</fullName>
    </alternativeName>
</protein>
<dbReference type="AlphaFoldDB" id="A0A8S1DT08"/>
<dbReference type="Proteomes" id="UP000494165">
    <property type="component" value="Unassembled WGS sequence"/>
</dbReference>
<evidence type="ECO:0000313" key="13">
    <source>
        <dbReference type="EMBL" id="CAB3383951.1"/>
    </source>
</evidence>
<dbReference type="Pfam" id="PF00400">
    <property type="entry name" value="WD40"/>
    <property type="match status" value="1"/>
</dbReference>
<evidence type="ECO:0000313" key="14">
    <source>
        <dbReference type="Proteomes" id="UP000494165"/>
    </source>
</evidence>
<feature type="compositionally biased region" description="Polar residues" evidence="12">
    <location>
        <begin position="1"/>
        <end position="11"/>
    </location>
</feature>
<dbReference type="InterPro" id="IPR015943">
    <property type="entry name" value="WD40/YVTN_repeat-like_dom_sf"/>
</dbReference>
<dbReference type="Gene3D" id="2.130.10.10">
    <property type="entry name" value="YVTN repeat-like/Quinoprotein amine dehydrogenase"/>
    <property type="match status" value="2"/>
</dbReference>
<proteinExistence type="predicted"/>
<dbReference type="OrthoDB" id="10259804at2759"/>
<dbReference type="PANTHER" id="PTHR12442">
    <property type="entry name" value="DYNEIN INTERMEDIATE CHAIN"/>
    <property type="match status" value="1"/>
</dbReference>
<keyword evidence="4" id="KW-0677">Repeat</keyword>
<keyword evidence="14" id="KW-1185">Reference proteome</keyword>
<dbReference type="GO" id="GO:0005858">
    <property type="term" value="C:axonemal dynein complex"/>
    <property type="evidence" value="ECO:0007669"/>
    <property type="project" value="TreeGrafter"/>
</dbReference>
<evidence type="ECO:0000256" key="10">
    <source>
        <dbReference type="ARBA" id="ARBA00040002"/>
    </source>
</evidence>
<keyword evidence="6" id="KW-0969">Cilium</keyword>
<dbReference type="InterPro" id="IPR036322">
    <property type="entry name" value="WD40_repeat_dom_sf"/>
</dbReference>
<accession>A0A8S1DT08</accession>
<dbReference type="EMBL" id="CADEPI010000332">
    <property type="protein sequence ID" value="CAB3383951.1"/>
    <property type="molecule type" value="Genomic_DNA"/>
</dbReference>
<evidence type="ECO:0000256" key="9">
    <source>
        <dbReference type="ARBA" id="ARBA00024190"/>
    </source>
</evidence>
<sequence>MFQQTLRKLNTSKFASKQNSKKKQQAGDQQSAPKPLVDPFLDRIFLQASEIETSAKKSCCFSTKAGSFEKSESQRPSEVDSIRLQEILRVNINFKQIYLGVEQSSRGKIFRIEVQGGRNKGSSALEIPAGEIITEQKLEQEKIGLHETETIKLLEIQSTATPKDLLLPDANIESAATAVAAEHVVDMKSKKMVEAKTQTMNLQVKQKSTMTTPLLSRDVECEATVWDLFDATMDQGETSRKEELNPKFISLPWCETGRRESQGEEQKAPQLGKSAMVIERFLASNLYKSQQAMYFGQSAKIDDKKRTTRFQYELCPLWTYHSAATKNKSVLNLAWNTTNSNILAVAYGQFLLSEDKQGGLVCCWSTKNLTQPERCYPFEHSVSALAFSLNSQLLVVGLQDGKIIVLDVSHAEKKAIVQASLKNGGHVGPVWVLKSVQWTHGEAIVSAGEDGQLLIWSLNLSRIGRFFARIPISLQKKEKVGAADMMDEVPIQEVFSILDFSVSNGADPLILVATKEGYLLEVEMELQIQRVVRAHLGPIYKVQVSPFCWQLALTAGADGKVLLWARSKKDAPILSLAVSASAVVCAEWSPSFSTIVACASGTFLSIWDLARKTHEPVTKVNIGAALTSLVFSPDGMNVLVGDRTGKIHVHSLQDMPYKPLMPVEALLKAIPGLVLL</sequence>
<reference evidence="13 14" key="1">
    <citation type="submission" date="2020-04" db="EMBL/GenBank/DDBJ databases">
        <authorList>
            <person name="Alioto T."/>
            <person name="Alioto T."/>
            <person name="Gomez Garrido J."/>
        </authorList>
    </citation>
    <scope>NUCLEOTIDE SEQUENCE [LARGE SCALE GENOMIC DNA]</scope>
</reference>
<dbReference type="GO" id="GO:0003341">
    <property type="term" value="P:cilium movement"/>
    <property type="evidence" value="ECO:0007669"/>
    <property type="project" value="TreeGrafter"/>
</dbReference>
<keyword evidence="3" id="KW-0853">WD repeat</keyword>
<gene>
    <name evidence="13" type="ORF">CLODIP_2_CD02787</name>
</gene>
<evidence type="ECO:0000256" key="5">
    <source>
        <dbReference type="ARBA" id="ARBA00022846"/>
    </source>
</evidence>
<name>A0A8S1DT08_9INSE</name>
<keyword evidence="8" id="KW-0966">Cell projection</keyword>
<dbReference type="GO" id="GO:0120293">
    <property type="term" value="C:dynein axonemal particle"/>
    <property type="evidence" value="ECO:0007669"/>
    <property type="project" value="UniProtKB-SubCell"/>
</dbReference>
<feature type="region of interest" description="Disordered" evidence="12">
    <location>
        <begin position="1"/>
        <end position="36"/>
    </location>
</feature>
<comment type="subcellular location">
    <subcellularLocation>
        <location evidence="1">Cytoplasm</location>
        <location evidence="1">Cytoskeleton</location>
        <location evidence="1">Flagellum axoneme</location>
    </subcellularLocation>
    <subcellularLocation>
        <location evidence="9">Dynein axonemal particle</location>
    </subcellularLocation>
</comment>
<evidence type="ECO:0000256" key="3">
    <source>
        <dbReference type="ARBA" id="ARBA00022574"/>
    </source>
</evidence>